<dbReference type="RefSeq" id="WP_358142382.1">
    <property type="nucleotide sequence ID" value="NZ_JBFALK010000042.1"/>
</dbReference>
<evidence type="ECO:0000313" key="2">
    <source>
        <dbReference type="Proteomes" id="UP001551675"/>
    </source>
</evidence>
<evidence type="ECO:0000313" key="1">
    <source>
        <dbReference type="EMBL" id="MEV0975076.1"/>
    </source>
</evidence>
<organism evidence="1 2">
    <name type="scientific">Microtetraspora glauca</name>
    <dbReference type="NCBI Taxonomy" id="1996"/>
    <lineage>
        <taxon>Bacteria</taxon>
        <taxon>Bacillati</taxon>
        <taxon>Actinomycetota</taxon>
        <taxon>Actinomycetes</taxon>
        <taxon>Streptosporangiales</taxon>
        <taxon>Streptosporangiaceae</taxon>
        <taxon>Microtetraspora</taxon>
    </lineage>
</organism>
<comment type="caution">
    <text evidence="1">The sequence shown here is derived from an EMBL/GenBank/DDBJ whole genome shotgun (WGS) entry which is preliminary data.</text>
</comment>
<gene>
    <name evidence="1" type="ORF">AB0I59_41345</name>
</gene>
<evidence type="ECO:0008006" key="3">
    <source>
        <dbReference type="Google" id="ProtNLM"/>
    </source>
</evidence>
<accession>A0ABV3GUJ1</accession>
<name>A0ABV3GUJ1_MICGL</name>
<protein>
    <recommendedName>
        <fullName evidence="3">Tetratricopeptide repeat protein</fullName>
    </recommendedName>
</protein>
<dbReference type="Proteomes" id="UP001551675">
    <property type="component" value="Unassembled WGS sequence"/>
</dbReference>
<dbReference type="EMBL" id="JBFALK010000042">
    <property type="protein sequence ID" value="MEV0975076.1"/>
    <property type="molecule type" value="Genomic_DNA"/>
</dbReference>
<reference evidence="1 2" key="1">
    <citation type="submission" date="2024-06" db="EMBL/GenBank/DDBJ databases">
        <title>The Natural Products Discovery Center: Release of the First 8490 Sequenced Strains for Exploring Actinobacteria Biosynthetic Diversity.</title>
        <authorList>
            <person name="Kalkreuter E."/>
            <person name="Kautsar S.A."/>
            <person name="Yang D."/>
            <person name="Bader C.D."/>
            <person name="Teijaro C.N."/>
            <person name="Fluegel L."/>
            <person name="Davis C.M."/>
            <person name="Simpson J.R."/>
            <person name="Lauterbach L."/>
            <person name="Steele A.D."/>
            <person name="Gui C."/>
            <person name="Meng S."/>
            <person name="Li G."/>
            <person name="Viehrig K."/>
            <person name="Ye F."/>
            <person name="Su P."/>
            <person name="Kiefer A.F."/>
            <person name="Nichols A."/>
            <person name="Cepeda A.J."/>
            <person name="Yan W."/>
            <person name="Fan B."/>
            <person name="Jiang Y."/>
            <person name="Adhikari A."/>
            <person name="Zheng C.-J."/>
            <person name="Schuster L."/>
            <person name="Cowan T.M."/>
            <person name="Smanski M.J."/>
            <person name="Chevrette M.G."/>
            <person name="De Carvalho L.P.S."/>
            <person name="Shen B."/>
        </authorList>
    </citation>
    <scope>NUCLEOTIDE SEQUENCE [LARGE SCALE GENOMIC DNA]</scope>
    <source>
        <strain evidence="1 2">NPDC050100</strain>
    </source>
</reference>
<sequence>MRSLTGSPIPSEHGIGSSLLAGERALYGEGDLRTARRCFDSAYREAERCDDGPAMARAALGLGGLWVHEHRTAADTAAVRVRQRHALSSIDPRSVLALRLRARLAAEEDYRTGGHAAVLAVVEEARSRGDAVALAEALSLAHHCVLGPGDGALRLELAQELIATASRTARRGDLLMGLLWRTVDLFLDADPHAGRGLAELRGLLADRDHLAAGFVADAIEVMLAIRGGGFAQAEARAAACAERGTTAGDVDGAVWHAGQLVAIRWYQGRVAELLPMLSELVNSPKLSAVDNSGFAALAVAAASAGDRRQAEGALARLRGPGLAGLSRSSSWLVAMYGAVEAAHLVGDAEISAQAYALLRPFARLPVMVSLGAACFGSVHHTLGVASLTCGDVGNAVAHLGAAIRDNTALGHWPAVTLSRWRLGQALRLRDGPRDEAAREEHAIAVRDAAELGVALPSEAGRRSVIHAGGSAGSGVSGEAAQVVIQRRGGRWRVEMGTRAVLVGHCVGMRHLAVLLANPGHEVPAIDLAAGMKVPTAGDVTPAHPLLDSTARQAYRERLVRLAAELDELDELGRIGGSERASALRAEQDWLITELGRATGLGGRARGFSSDHERARVSVGKAIRRALDRISEADPVIGDELRATVRTGARCCYCP</sequence>
<proteinExistence type="predicted"/>
<keyword evidence="2" id="KW-1185">Reference proteome</keyword>